<evidence type="ECO:0000313" key="1">
    <source>
        <dbReference type="EMBL" id="VAW95927.1"/>
    </source>
</evidence>
<proteinExistence type="predicted"/>
<dbReference type="InterPro" id="IPR000760">
    <property type="entry name" value="Inositol_monophosphatase-like"/>
</dbReference>
<reference evidence="1" key="1">
    <citation type="submission" date="2018-06" db="EMBL/GenBank/DDBJ databases">
        <authorList>
            <person name="Zhirakovskaya E."/>
        </authorList>
    </citation>
    <scope>NUCLEOTIDE SEQUENCE</scope>
</reference>
<dbReference type="GO" id="GO:0007165">
    <property type="term" value="P:signal transduction"/>
    <property type="evidence" value="ECO:0007669"/>
    <property type="project" value="TreeGrafter"/>
</dbReference>
<dbReference type="Pfam" id="PF00459">
    <property type="entry name" value="Inositol_P"/>
    <property type="match status" value="1"/>
</dbReference>
<gene>
    <name evidence="1" type="ORF">MNBD_GAMMA20-2221</name>
</gene>
<dbReference type="CDD" id="cd01637">
    <property type="entry name" value="IMPase_like"/>
    <property type="match status" value="1"/>
</dbReference>
<keyword evidence="1" id="KW-0378">Hydrolase</keyword>
<dbReference type="PANTHER" id="PTHR20854">
    <property type="entry name" value="INOSITOL MONOPHOSPHATASE"/>
    <property type="match status" value="1"/>
</dbReference>
<dbReference type="Gene3D" id="3.40.190.80">
    <property type="match status" value="1"/>
</dbReference>
<dbReference type="AlphaFoldDB" id="A0A3B1A8K5"/>
<dbReference type="EMBL" id="UOFU01000086">
    <property type="protein sequence ID" value="VAW95927.1"/>
    <property type="molecule type" value="Genomic_DNA"/>
</dbReference>
<organism evidence="1">
    <name type="scientific">hydrothermal vent metagenome</name>
    <dbReference type="NCBI Taxonomy" id="652676"/>
    <lineage>
        <taxon>unclassified sequences</taxon>
        <taxon>metagenomes</taxon>
        <taxon>ecological metagenomes</taxon>
    </lineage>
</organism>
<dbReference type="SUPFAM" id="SSF56655">
    <property type="entry name" value="Carbohydrate phosphatase"/>
    <property type="match status" value="1"/>
</dbReference>
<name>A0A3B1A8K5_9ZZZZ</name>
<sequence length="283" mass="31053">MPTKHFMMPDLQHVQSLVIATARTELLPRLAHVSRQTKADGSFVTEADLAMQERLTARLQAQWPHIRLLGEEMSAAEQSRLLADRQPLWCLDPLDGTSNFAAGIPYFAVSLALIQQGRVVLGVVYDPLRDECFAAADDTVVTLNGNPLQLACADLALQQSTAIVDFKRLPASLATRLATEPPYASQRSFGAVALDWCWLAAGRGHLYLHGKQNLWDYAAGHFIFQRTGGHATTLTGEPVFTPALQARTAVAAVDSELFKAWHAWLQTTVEPDGAARQDSITIR</sequence>
<dbReference type="EC" id="3.1.3.25" evidence="1"/>
<protein>
    <submittedName>
        <fullName evidence="1">Inositol-1-monophosphatase</fullName>
        <ecNumber evidence="1">3.1.3.25</ecNumber>
    </submittedName>
</protein>
<dbReference type="PANTHER" id="PTHR20854:SF4">
    <property type="entry name" value="INOSITOL-1-MONOPHOSPHATASE-RELATED"/>
    <property type="match status" value="1"/>
</dbReference>
<dbReference type="GO" id="GO:0008934">
    <property type="term" value="F:inositol monophosphate 1-phosphatase activity"/>
    <property type="evidence" value="ECO:0007669"/>
    <property type="project" value="TreeGrafter"/>
</dbReference>
<dbReference type="GO" id="GO:0006020">
    <property type="term" value="P:inositol metabolic process"/>
    <property type="evidence" value="ECO:0007669"/>
    <property type="project" value="TreeGrafter"/>
</dbReference>
<dbReference type="PRINTS" id="PR00377">
    <property type="entry name" value="IMPHPHTASES"/>
</dbReference>
<accession>A0A3B1A8K5</accession>
<dbReference type="Gene3D" id="3.30.540.10">
    <property type="entry name" value="Fructose-1,6-Bisphosphatase, subunit A, domain 1"/>
    <property type="match status" value="1"/>
</dbReference>